<dbReference type="PANTHER" id="PTHR11941">
    <property type="entry name" value="ENOYL-COA HYDRATASE-RELATED"/>
    <property type="match status" value="1"/>
</dbReference>
<dbReference type="GO" id="GO:0004300">
    <property type="term" value="F:enoyl-CoA hydratase activity"/>
    <property type="evidence" value="ECO:0007669"/>
    <property type="project" value="UniProtKB-EC"/>
</dbReference>
<dbReference type="AlphaFoldDB" id="A0A840I6U1"/>
<dbReference type="Gene3D" id="3.90.226.10">
    <property type="entry name" value="2-enoyl-CoA Hydratase, Chain A, domain 1"/>
    <property type="match status" value="1"/>
</dbReference>
<comment type="similarity">
    <text evidence="1 7">Belongs to the enoyl-CoA hydratase/isomerase family.</text>
</comment>
<protein>
    <recommendedName>
        <fullName evidence="2">enoyl-CoA hydratase</fullName>
        <ecNumber evidence="2">4.2.1.17</ecNumber>
    </recommendedName>
</protein>
<comment type="catalytic activity">
    <reaction evidence="6">
        <text>a 4-saturated-(3S)-3-hydroxyacyl-CoA = a (3E)-enoyl-CoA + H2O</text>
        <dbReference type="Rhea" id="RHEA:20724"/>
        <dbReference type="ChEBI" id="CHEBI:15377"/>
        <dbReference type="ChEBI" id="CHEBI:58521"/>
        <dbReference type="ChEBI" id="CHEBI:137480"/>
        <dbReference type="EC" id="4.2.1.17"/>
    </reaction>
</comment>
<dbReference type="GO" id="GO:0006635">
    <property type="term" value="P:fatty acid beta-oxidation"/>
    <property type="evidence" value="ECO:0007669"/>
    <property type="project" value="TreeGrafter"/>
</dbReference>
<keyword evidence="9" id="KW-1185">Reference proteome</keyword>
<dbReference type="EC" id="4.2.1.17" evidence="2"/>
<evidence type="ECO:0000313" key="9">
    <source>
        <dbReference type="Proteomes" id="UP000585272"/>
    </source>
</evidence>
<dbReference type="SUPFAM" id="SSF52096">
    <property type="entry name" value="ClpP/crotonase"/>
    <property type="match status" value="1"/>
</dbReference>
<dbReference type="RefSeq" id="WP_183338132.1">
    <property type="nucleotide sequence ID" value="NZ_JACHNU010000001.1"/>
</dbReference>
<evidence type="ECO:0000256" key="5">
    <source>
        <dbReference type="ARBA" id="ARBA00023709"/>
    </source>
</evidence>
<evidence type="ECO:0000256" key="7">
    <source>
        <dbReference type="RuleBase" id="RU003707"/>
    </source>
</evidence>
<evidence type="ECO:0000256" key="3">
    <source>
        <dbReference type="ARBA" id="ARBA00023098"/>
    </source>
</evidence>
<evidence type="ECO:0000256" key="6">
    <source>
        <dbReference type="ARBA" id="ARBA00023717"/>
    </source>
</evidence>
<sequence length="273" mass="28393">MSRAVETPRGDAVDAPAARLERRDGVGVITLDRPRALNAVNAQLSAAVGEALEQLDADPELRVGVVTGAGRAFCAGADLKELAAGRDVHAPGHPEWGFAGIAEHFVETPLIAAVNGFALGGGTEIVLACDLAVMSEEASLGLPEVRRGLIAAAGGLLRLPRQLPPKVAAEALLAGGPIDAETALRWGLVNRVVPAAEVLDAALALAREIAANAPLAVRASKRIAHRWAGDGSDWDRGDWARVSRAFDALQASDDAREGARAFAEKRAPRWTGA</sequence>
<accession>A0A840I6U1</accession>
<dbReference type="PROSITE" id="PS00166">
    <property type="entry name" value="ENOYL_COA_HYDRATASE"/>
    <property type="match status" value="1"/>
</dbReference>
<dbReference type="InterPro" id="IPR018376">
    <property type="entry name" value="Enoyl-CoA_hyd/isom_CS"/>
</dbReference>
<comment type="catalytic activity">
    <reaction evidence="5">
        <text>a (3S)-3-hydroxyacyl-CoA = a (2E)-enoyl-CoA + H2O</text>
        <dbReference type="Rhea" id="RHEA:16105"/>
        <dbReference type="ChEBI" id="CHEBI:15377"/>
        <dbReference type="ChEBI" id="CHEBI:57318"/>
        <dbReference type="ChEBI" id="CHEBI:58856"/>
        <dbReference type="EC" id="4.2.1.17"/>
    </reaction>
</comment>
<evidence type="ECO:0000256" key="1">
    <source>
        <dbReference type="ARBA" id="ARBA00005254"/>
    </source>
</evidence>
<evidence type="ECO:0000256" key="2">
    <source>
        <dbReference type="ARBA" id="ARBA00012076"/>
    </source>
</evidence>
<dbReference type="PANTHER" id="PTHR11941:SF169">
    <property type="entry name" value="(7AS)-7A-METHYL-1,5-DIOXO-2,3,5,6,7,7A-HEXAHYDRO-1H-INDENE-CARBOXYL-COA HYDROLASE"/>
    <property type="match status" value="1"/>
</dbReference>
<gene>
    <name evidence="8" type="ORF">BDZ31_000209</name>
</gene>
<dbReference type="Gene3D" id="1.10.12.10">
    <property type="entry name" value="Lyase 2-enoyl-coa Hydratase, Chain A, domain 2"/>
    <property type="match status" value="1"/>
</dbReference>
<dbReference type="FunFam" id="3.90.226.10:FF:000009">
    <property type="entry name" value="Carnitinyl-CoA dehydratase"/>
    <property type="match status" value="1"/>
</dbReference>
<evidence type="ECO:0000256" key="4">
    <source>
        <dbReference type="ARBA" id="ARBA00023239"/>
    </source>
</evidence>
<dbReference type="CDD" id="cd06558">
    <property type="entry name" value="crotonase-like"/>
    <property type="match status" value="1"/>
</dbReference>
<dbReference type="InterPro" id="IPR001753">
    <property type="entry name" value="Enoyl-CoA_hydra/iso"/>
</dbReference>
<dbReference type="NCBIfam" id="NF006100">
    <property type="entry name" value="PRK08252.1"/>
    <property type="match status" value="1"/>
</dbReference>
<dbReference type="Proteomes" id="UP000585272">
    <property type="component" value="Unassembled WGS sequence"/>
</dbReference>
<comment type="caution">
    <text evidence="8">The sequence shown here is derived from an EMBL/GenBank/DDBJ whole genome shotgun (WGS) entry which is preliminary data.</text>
</comment>
<reference evidence="8 9" key="1">
    <citation type="submission" date="2020-08" db="EMBL/GenBank/DDBJ databases">
        <title>Genomic Encyclopedia of Archaeal and Bacterial Type Strains, Phase II (KMG-II): from individual species to whole genera.</title>
        <authorList>
            <person name="Goeker M."/>
        </authorList>
    </citation>
    <scope>NUCLEOTIDE SEQUENCE [LARGE SCALE GENOMIC DNA]</scope>
    <source>
        <strain evidence="8 9">DSM 23288</strain>
    </source>
</reference>
<name>A0A840I6U1_9ACTN</name>
<dbReference type="Pfam" id="PF00378">
    <property type="entry name" value="ECH_1"/>
    <property type="match status" value="1"/>
</dbReference>
<organism evidence="8 9">
    <name type="scientific">Conexibacter arvalis</name>
    <dbReference type="NCBI Taxonomy" id="912552"/>
    <lineage>
        <taxon>Bacteria</taxon>
        <taxon>Bacillati</taxon>
        <taxon>Actinomycetota</taxon>
        <taxon>Thermoleophilia</taxon>
        <taxon>Solirubrobacterales</taxon>
        <taxon>Conexibacteraceae</taxon>
        <taxon>Conexibacter</taxon>
    </lineage>
</organism>
<dbReference type="InterPro" id="IPR014748">
    <property type="entry name" value="Enoyl-CoA_hydra_C"/>
</dbReference>
<keyword evidence="4 8" id="KW-0456">Lyase</keyword>
<dbReference type="InterPro" id="IPR029045">
    <property type="entry name" value="ClpP/crotonase-like_dom_sf"/>
</dbReference>
<evidence type="ECO:0000313" key="8">
    <source>
        <dbReference type="EMBL" id="MBB4660636.1"/>
    </source>
</evidence>
<keyword evidence="3" id="KW-0443">Lipid metabolism</keyword>
<proteinExistence type="inferred from homology"/>
<dbReference type="EMBL" id="JACHNU010000001">
    <property type="protein sequence ID" value="MBB4660636.1"/>
    <property type="molecule type" value="Genomic_DNA"/>
</dbReference>